<evidence type="ECO:0000313" key="8">
    <source>
        <dbReference type="Proteomes" id="UP001500466"/>
    </source>
</evidence>
<feature type="compositionally biased region" description="Basic and acidic residues" evidence="5">
    <location>
        <begin position="1"/>
        <end position="10"/>
    </location>
</feature>
<evidence type="ECO:0000313" key="7">
    <source>
        <dbReference type="EMBL" id="GAA4958815.1"/>
    </source>
</evidence>
<dbReference type="PROSITE" id="PS50977">
    <property type="entry name" value="HTH_TETR_2"/>
    <property type="match status" value="1"/>
</dbReference>
<evidence type="ECO:0000256" key="4">
    <source>
        <dbReference type="PROSITE-ProRule" id="PRU00335"/>
    </source>
</evidence>
<gene>
    <name evidence="7" type="ORF">GCM10023205_21980</name>
</gene>
<reference evidence="8" key="1">
    <citation type="journal article" date="2019" name="Int. J. Syst. Evol. Microbiol.">
        <title>The Global Catalogue of Microorganisms (GCM) 10K type strain sequencing project: providing services to taxonomists for standard genome sequencing and annotation.</title>
        <authorList>
            <consortium name="The Broad Institute Genomics Platform"/>
            <consortium name="The Broad Institute Genome Sequencing Center for Infectious Disease"/>
            <person name="Wu L."/>
            <person name="Ma J."/>
        </authorList>
    </citation>
    <scope>NUCLEOTIDE SEQUENCE [LARGE SCALE GENOMIC DNA]</scope>
    <source>
        <strain evidence="8">JCM 17986</strain>
    </source>
</reference>
<keyword evidence="8" id="KW-1185">Reference proteome</keyword>
<dbReference type="InterPro" id="IPR050109">
    <property type="entry name" value="HTH-type_TetR-like_transc_reg"/>
</dbReference>
<accession>A0ABP9H134</accession>
<feature type="domain" description="HTH tetR-type" evidence="6">
    <location>
        <begin position="31"/>
        <end position="91"/>
    </location>
</feature>
<dbReference type="RefSeq" id="WP_345675178.1">
    <property type="nucleotide sequence ID" value="NZ_BAABHS010000006.1"/>
</dbReference>
<dbReference type="EMBL" id="BAABHS010000006">
    <property type="protein sequence ID" value="GAA4958815.1"/>
    <property type="molecule type" value="Genomic_DNA"/>
</dbReference>
<dbReference type="InterPro" id="IPR001647">
    <property type="entry name" value="HTH_TetR"/>
</dbReference>
<dbReference type="PRINTS" id="PR00455">
    <property type="entry name" value="HTHTETR"/>
</dbReference>
<name>A0ABP9H134_9ACTN</name>
<dbReference type="Pfam" id="PF00440">
    <property type="entry name" value="TetR_N"/>
    <property type="match status" value="1"/>
</dbReference>
<feature type="region of interest" description="Disordered" evidence="5">
    <location>
        <begin position="1"/>
        <end position="32"/>
    </location>
</feature>
<dbReference type="Gene3D" id="1.10.357.10">
    <property type="entry name" value="Tetracycline Repressor, domain 2"/>
    <property type="match status" value="1"/>
</dbReference>
<keyword evidence="1" id="KW-0805">Transcription regulation</keyword>
<feature type="DNA-binding region" description="H-T-H motif" evidence="4">
    <location>
        <begin position="54"/>
        <end position="73"/>
    </location>
</feature>
<dbReference type="Proteomes" id="UP001500466">
    <property type="component" value="Unassembled WGS sequence"/>
</dbReference>
<evidence type="ECO:0000259" key="6">
    <source>
        <dbReference type="PROSITE" id="PS50977"/>
    </source>
</evidence>
<dbReference type="PANTHER" id="PTHR30055">
    <property type="entry name" value="HTH-TYPE TRANSCRIPTIONAL REGULATOR RUTR"/>
    <property type="match status" value="1"/>
</dbReference>
<keyword evidence="3" id="KW-0804">Transcription</keyword>
<evidence type="ECO:0000256" key="1">
    <source>
        <dbReference type="ARBA" id="ARBA00023015"/>
    </source>
</evidence>
<comment type="caution">
    <text evidence="7">The sequence shown here is derived from an EMBL/GenBank/DDBJ whole genome shotgun (WGS) entry which is preliminary data.</text>
</comment>
<evidence type="ECO:0000256" key="5">
    <source>
        <dbReference type="SAM" id="MobiDB-lite"/>
    </source>
</evidence>
<sequence>MTNDPAEHSARAGRPRRPSGATRSPRTPGPPNAAEKILASAVELFRERGPAAVSLREIARHAGVNYGLIHHYYGTKEGVLAAVFRMSAERGERVLDDVADSATALAILAHDPRAFARMLAFAVLESDSSQVFESETPGIRKLRELIEHEWTQSAAGTLPPPSTRTAFDPRVIAATSVLTVLGWSLLSSYLVPASGLAERDPDDLNAEVLEVLQCLIRATAPGQTQTP</sequence>
<evidence type="ECO:0000256" key="2">
    <source>
        <dbReference type="ARBA" id="ARBA00023125"/>
    </source>
</evidence>
<protein>
    <recommendedName>
        <fullName evidence="6">HTH tetR-type domain-containing protein</fullName>
    </recommendedName>
</protein>
<proteinExistence type="predicted"/>
<dbReference type="SUPFAM" id="SSF46689">
    <property type="entry name" value="Homeodomain-like"/>
    <property type="match status" value="1"/>
</dbReference>
<evidence type="ECO:0000256" key="3">
    <source>
        <dbReference type="ARBA" id="ARBA00023163"/>
    </source>
</evidence>
<dbReference type="InterPro" id="IPR009057">
    <property type="entry name" value="Homeodomain-like_sf"/>
</dbReference>
<dbReference type="PANTHER" id="PTHR30055:SF234">
    <property type="entry name" value="HTH-TYPE TRANSCRIPTIONAL REGULATOR BETI"/>
    <property type="match status" value="1"/>
</dbReference>
<organism evidence="7 8">
    <name type="scientific">Yinghuangia aomiensis</name>
    <dbReference type="NCBI Taxonomy" id="676205"/>
    <lineage>
        <taxon>Bacteria</taxon>
        <taxon>Bacillati</taxon>
        <taxon>Actinomycetota</taxon>
        <taxon>Actinomycetes</taxon>
        <taxon>Kitasatosporales</taxon>
        <taxon>Streptomycetaceae</taxon>
        <taxon>Yinghuangia</taxon>
    </lineage>
</organism>
<keyword evidence="2 4" id="KW-0238">DNA-binding</keyword>